<gene>
    <name evidence="1" type="ORF">Pla22_35080</name>
</gene>
<dbReference type="AlphaFoldDB" id="A0A5C5WKV3"/>
<proteinExistence type="predicted"/>
<dbReference type="EMBL" id="SJPI01000002">
    <property type="protein sequence ID" value="TWT50765.1"/>
    <property type="molecule type" value="Genomic_DNA"/>
</dbReference>
<sequence length="78" mass="8800">MIVQQCKFLNGRQPKRVSIPLKFENVWIAMLIGDGVSLLHCGHSRSRSRPADQPLLISHIHFDAFALDHESEPLPTAK</sequence>
<evidence type="ECO:0000313" key="1">
    <source>
        <dbReference type="EMBL" id="TWT50765.1"/>
    </source>
</evidence>
<organism evidence="1 2">
    <name type="scientific">Rubripirellula amarantea</name>
    <dbReference type="NCBI Taxonomy" id="2527999"/>
    <lineage>
        <taxon>Bacteria</taxon>
        <taxon>Pseudomonadati</taxon>
        <taxon>Planctomycetota</taxon>
        <taxon>Planctomycetia</taxon>
        <taxon>Pirellulales</taxon>
        <taxon>Pirellulaceae</taxon>
        <taxon>Rubripirellula</taxon>
    </lineage>
</organism>
<evidence type="ECO:0000313" key="2">
    <source>
        <dbReference type="Proteomes" id="UP000316598"/>
    </source>
</evidence>
<name>A0A5C5WKV3_9BACT</name>
<comment type="caution">
    <text evidence="1">The sequence shown here is derived from an EMBL/GenBank/DDBJ whole genome shotgun (WGS) entry which is preliminary data.</text>
</comment>
<protein>
    <submittedName>
        <fullName evidence="1">Uncharacterized protein</fullName>
    </submittedName>
</protein>
<keyword evidence="2" id="KW-1185">Reference proteome</keyword>
<dbReference type="Proteomes" id="UP000316598">
    <property type="component" value="Unassembled WGS sequence"/>
</dbReference>
<accession>A0A5C5WKV3</accession>
<reference evidence="1 2" key="1">
    <citation type="submission" date="2019-02" db="EMBL/GenBank/DDBJ databases">
        <title>Deep-cultivation of Planctomycetes and their phenomic and genomic characterization uncovers novel biology.</title>
        <authorList>
            <person name="Wiegand S."/>
            <person name="Jogler M."/>
            <person name="Boedeker C."/>
            <person name="Pinto D."/>
            <person name="Vollmers J."/>
            <person name="Rivas-Marin E."/>
            <person name="Kohn T."/>
            <person name="Peeters S.H."/>
            <person name="Heuer A."/>
            <person name="Rast P."/>
            <person name="Oberbeckmann S."/>
            <person name="Bunk B."/>
            <person name="Jeske O."/>
            <person name="Meyerdierks A."/>
            <person name="Storesund J.E."/>
            <person name="Kallscheuer N."/>
            <person name="Luecker S."/>
            <person name="Lage O.M."/>
            <person name="Pohl T."/>
            <person name="Merkel B.J."/>
            <person name="Hornburger P."/>
            <person name="Mueller R.-W."/>
            <person name="Bruemmer F."/>
            <person name="Labrenz M."/>
            <person name="Spormann A.M."/>
            <person name="Op Den Camp H."/>
            <person name="Overmann J."/>
            <person name="Amann R."/>
            <person name="Jetten M.S.M."/>
            <person name="Mascher T."/>
            <person name="Medema M.H."/>
            <person name="Devos D.P."/>
            <person name="Kaster A.-K."/>
            <person name="Ovreas L."/>
            <person name="Rohde M."/>
            <person name="Galperin M.Y."/>
            <person name="Jogler C."/>
        </authorList>
    </citation>
    <scope>NUCLEOTIDE SEQUENCE [LARGE SCALE GENOMIC DNA]</scope>
    <source>
        <strain evidence="1 2">Pla22</strain>
    </source>
</reference>